<dbReference type="InterPro" id="IPR046257">
    <property type="entry name" value="DUF6290"/>
</dbReference>
<keyword evidence="2" id="KW-1185">Reference proteome</keyword>
<dbReference type="NCBIfam" id="NF046040">
    <property type="entry name" value="RelB_antitoxin"/>
    <property type="match status" value="1"/>
</dbReference>
<sequence length="80" mass="9480">MTIHATSGRFDSELMNNINEYAKAQHMAASKFIEQAVSEKLEDLLDYQISEEAYRNWEKNNFKTYKHEEMWSMLGIDEND</sequence>
<dbReference type="RefSeq" id="WP_172357658.1">
    <property type="nucleotide sequence ID" value="NZ_BLLH01000011.1"/>
</dbReference>
<evidence type="ECO:0000313" key="2">
    <source>
        <dbReference type="Proteomes" id="UP000475928"/>
    </source>
</evidence>
<accession>A0A6A0BAA5</accession>
<protein>
    <recommendedName>
        <fullName evidence="3">CopG family transcriptional regulator</fullName>
    </recommendedName>
</protein>
<proteinExistence type="predicted"/>
<name>A0A6A0BAA5_9LACT</name>
<evidence type="ECO:0000313" key="1">
    <source>
        <dbReference type="EMBL" id="GFH41304.1"/>
    </source>
</evidence>
<dbReference type="Pfam" id="PF19807">
    <property type="entry name" value="DUF6290"/>
    <property type="match status" value="1"/>
</dbReference>
<dbReference type="EMBL" id="BLLH01000011">
    <property type="protein sequence ID" value="GFH41304.1"/>
    <property type="molecule type" value="Genomic_DNA"/>
</dbReference>
<evidence type="ECO:0008006" key="3">
    <source>
        <dbReference type="Google" id="ProtNLM"/>
    </source>
</evidence>
<comment type="caution">
    <text evidence="1">The sequence shown here is derived from an EMBL/GenBank/DDBJ whole genome shotgun (WGS) entry which is preliminary data.</text>
</comment>
<organism evidence="1 2">
    <name type="scientific">Pseudolactococcus insecticola</name>
    <dbReference type="NCBI Taxonomy" id="2709158"/>
    <lineage>
        <taxon>Bacteria</taxon>
        <taxon>Bacillati</taxon>
        <taxon>Bacillota</taxon>
        <taxon>Bacilli</taxon>
        <taxon>Lactobacillales</taxon>
        <taxon>Streptococcaceae</taxon>
        <taxon>Pseudolactococcus</taxon>
    </lineage>
</organism>
<dbReference type="Proteomes" id="UP000475928">
    <property type="component" value="Unassembled WGS sequence"/>
</dbReference>
<gene>
    <name evidence="1" type="ORF">Hs20B_17020</name>
</gene>
<dbReference type="AlphaFoldDB" id="A0A6A0BAA5"/>
<reference evidence="1 2" key="1">
    <citation type="submission" date="2020-02" db="EMBL/GenBank/DDBJ databases">
        <title>Draft genome sequence of Lactococcus sp. Hs20B0-1.</title>
        <authorList>
            <person name="Noda S."/>
            <person name="Yuki M."/>
            <person name="Ohkuma M."/>
        </authorList>
    </citation>
    <scope>NUCLEOTIDE SEQUENCE [LARGE SCALE GENOMIC DNA]</scope>
    <source>
        <strain evidence="1 2">Hs20B0-1</strain>
    </source>
</reference>